<reference evidence="9 10" key="2">
    <citation type="submission" date="2014-09" db="EMBL/GenBank/DDBJ databases">
        <authorList>
            <consortium name="NBRP consortium"/>
            <person name="Sawabe T."/>
            <person name="Meirelles P."/>
            <person name="Nakanishi M."/>
            <person name="Sayaka M."/>
            <person name="Hattori M."/>
            <person name="Ohkuma M."/>
        </authorList>
    </citation>
    <scope>NUCLEOTIDE SEQUENCE [LARGE SCALE GENOMIC DNA]</scope>
    <source>
        <strain evidence="9 10">JCM 19240</strain>
    </source>
</reference>
<keyword evidence="6 7" id="KW-0472">Membrane</keyword>
<keyword evidence="4 7" id="KW-0812">Transmembrane</keyword>
<keyword evidence="10" id="KW-1185">Reference proteome</keyword>
<sequence length="215" mass="23815">MKFQSKIVLTSSVLFVFVITLVGAINYYFTNETFKKHTEQNIQELTKSISFTIAHELLTKRELVKSVVHSLNLIDATNTQSALKAISAPALTSSFQAIGIGYEDSGELLSSNNWVPDQNYDVRNRPWYIAATNASDIVVTKPYIDSSTNQMIISVASSLFTNTNQLIGNAVFDISLDPLIDLMNQTNLFGTGYMFMVTSEGMIIAHPNDSLMAVR</sequence>
<dbReference type="AlphaFoldDB" id="A0A090T229"/>
<evidence type="ECO:0000313" key="10">
    <source>
        <dbReference type="Proteomes" id="UP000029224"/>
    </source>
</evidence>
<evidence type="ECO:0000256" key="3">
    <source>
        <dbReference type="ARBA" id="ARBA00022475"/>
    </source>
</evidence>
<feature type="transmembrane region" description="Helical" evidence="7">
    <location>
        <begin position="7"/>
        <end position="29"/>
    </location>
</feature>
<dbReference type="InterPro" id="IPR029151">
    <property type="entry name" value="Sensor-like_sf"/>
</dbReference>
<name>A0A090T229_9VIBR</name>
<comment type="caution">
    <text evidence="9">The sequence shown here is derived from an EMBL/GenBank/DDBJ whole genome shotgun (WGS) entry which is preliminary data.</text>
</comment>
<comment type="subcellular location">
    <subcellularLocation>
        <location evidence="1">Cell inner membrane</location>
    </subcellularLocation>
    <subcellularLocation>
        <location evidence="2">Cell membrane</location>
        <topology evidence="2">Multi-pass membrane protein</topology>
    </subcellularLocation>
</comment>
<evidence type="ECO:0000256" key="2">
    <source>
        <dbReference type="ARBA" id="ARBA00004651"/>
    </source>
</evidence>
<proteinExistence type="predicted"/>
<reference evidence="9 10" key="1">
    <citation type="submission" date="2014-09" db="EMBL/GenBank/DDBJ databases">
        <title>Vibrio maritimus JCM 19240. (C210) whole genome shotgun sequence.</title>
        <authorList>
            <person name="Sawabe T."/>
            <person name="Meirelles P."/>
            <person name="Nakanishi M."/>
            <person name="Sayaka M."/>
            <person name="Hattori M."/>
            <person name="Ohkuma M."/>
        </authorList>
    </citation>
    <scope>NUCLEOTIDE SEQUENCE [LARGE SCALE GENOMIC DNA]</scope>
    <source>
        <strain evidence="9 10">JCM 19240</strain>
    </source>
</reference>
<evidence type="ECO:0000256" key="7">
    <source>
        <dbReference type="SAM" id="Phobius"/>
    </source>
</evidence>
<dbReference type="GO" id="GO:0005886">
    <property type="term" value="C:plasma membrane"/>
    <property type="evidence" value="ECO:0007669"/>
    <property type="project" value="UniProtKB-SubCell"/>
</dbReference>
<dbReference type="SUPFAM" id="SSF103190">
    <property type="entry name" value="Sensory domain-like"/>
    <property type="match status" value="1"/>
</dbReference>
<evidence type="ECO:0000256" key="1">
    <source>
        <dbReference type="ARBA" id="ARBA00004533"/>
    </source>
</evidence>
<keyword evidence="3" id="KW-1003">Cell membrane</keyword>
<evidence type="ECO:0000256" key="5">
    <source>
        <dbReference type="ARBA" id="ARBA00022989"/>
    </source>
</evidence>
<dbReference type="EMBL" id="BBMT01000004">
    <property type="protein sequence ID" value="GAL34035.1"/>
    <property type="molecule type" value="Genomic_DNA"/>
</dbReference>
<dbReference type="Proteomes" id="UP000029224">
    <property type="component" value="Unassembled WGS sequence"/>
</dbReference>
<keyword evidence="5 7" id="KW-1133">Transmembrane helix</keyword>
<dbReference type="InterPro" id="IPR033479">
    <property type="entry name" value="dCache_1"/>
</dbReference>
<evidence type="ECO:0000256" key="6">
    <source>
        <dbReference type="ARBA" id="ARBA00023136"/>
    </source>
</evidence>
<feature type="domain" description="Cache" evidence="8">
    <location>
        <begin position="34"/>
        <end position="207"/>
    </location>
</feature>
<organism evidence="9 10">
    <name type="scientific">Vibrio maritimus</name>
    <dbReference type="NCBI Taxonomy" id="990268"/>
    <lineage>
        <taxon>Bacteria</taxon>
        <taxon>Pseudomonadati</taxon>
        <taxon>Pseudomonadota</taxon>
        <taxon>Gammaproteobacteria</taxon>
        <taxon>Vibrionales</taxon>
        <taxon>Vibrionaceae</taxon>
        <taxon>Vibrio</taxon>
    </lineage>
</organism>
<dbReference type="CDD" id="cd18773">
    <property type="entry name" value="PDC1_HK_sensor"/>
    <property type="match status" value="1"/>
</dbReference>
<accession>A0A090T229</accession>
<gene>
    <name evidence="9" type="ORF">JCM19240_943</name>
</gene>
<evidence type="ECO:0000256" key="4">
    <source>
        <dbReference type="ARBA" id="ARBA00022692"/>
    </source>
</evidence>
<evidence type="ECO:0000313" key="9">
    <source>
        <dbReference type="EMBL" id="GAL34035.1"/>
    </source>
</evidence>
<evidence type="ECO:0000259" key="8">
    <source>
        <dbReference type="Pfam" id="PF02743"/>
    </source>
</evidence>
<protein>
    <submittedName>
        <fullName evidence="9">Methyl-accepting chemotaxis protein</fullName>
    </submittedName>
</protein>
<dbReference type="Pfam" id="PF02743">
    <property type="entry name" value="dCache_1"/>
    <property type="match status" value="1"/>
</dbReference>
<dbReference type="Gene3D" id="3.30.450.20">
    <property type="entry name" value="PAS domain"/>
    <property type="match status" value="2"/>
</dbReference>